<comment type="caution">
    <text evidence="1">The sequence shown here is derived from an EMBL/GenBank/DDBJ whole genome shotgun (WGS) entry which is preliminary data.</text>
</comment>
<keyword evidence="2" id="KW-1185">Reference proteome</keyword>
<dbReference type="eggNOG" id="COG3591">
    <property type="taxonomic scope" value="Bacteria"/>
</dbReference>
<protein>
    <recommendedName>
        <fullName evidence="3">Serine protease</fullName>
    </recommendedName>
</protein>
<gene>
    <name evidence="1" type="ORF">NA2_19166</name>
</gene>
<dbReference type="InterPro" id="IPR009003">
    <property type="entry name" value="Peptidase_S1_PA"/>
</dbReference>
<dbReference type="Pfam" id="PF13365">
    <property type="entry name" value="Trypsin_2"/>
    <property type="match status" value="1"/>
</dbReference>
<proteinExistence type="predicted"/>
<evidence type="ECO:0000313" key="2">
    <source>
        <dbReference type="Proteomes" id="UP000006786"/>
    </source>
</evidence>
<sequence length="273" mass="29668">MFDQLPHTTSRIETFTPAGGQSIGTGFFFNVEVPGKGIMTTLITNKHVVEGANRARIYVSRANGEEAHFGQFNSWELTGFDEIVVRHPDPGVDLAAFPIGGVLNEMDKAGTPAYFRAFSPENIPTDDDINSLTAIENILMIGYPTGLWDNTNNLPIVRRGITATPYARDYNGRPEFMIDCACFPGSSGSPVMIADNGSYSGKDGGIIIGGRFYLLGLLWGGPQYTAEGQIIAKPVPTSVMPVSVSQIPTNLGFCVKARMIRDLFPILLDRFPN</sequence>
<reference evidence="1 2" key="1">
    <citation type="journal article" date="2012" name="J. Bacteriol.">
        <title>Genome Sequence of Nitratireductor pacificus Type Strain pht-3B.</title>
        <authorList>
            <person name="Lai Q."/>
            <person name="Li G."/>
            <person name="Shao Z."/>
        </authorList>
    </citation>
    <scope>NUCLEOTIDE SEQUENCE [LARGE SCALE GENOMIC DNA]</scope>
    <source>
        <strain evidence="2">pht-3B</strain>
    </source>
</reference>
<dbReference type="InterPro" id="IPR043504">
    <property type="entry name" value="Peptidase_S1_PA_chymotrypsin"/>
</dbReference>
<accession>K2M8B2</accession>
<dbReference type="EMBL" id="AMRM01000028">
    <property type="protein sequence ID" value="EKF17160.1"/>
    <property type="molecule type" value="Genomic_DNA"/>
</dbReference>
<dbReference type="AlphaFoldDB" id="K2M8B2"/>
<organism evidence="1 2">
    <name type="scientific">Nitratireductor pacificus pht-3B</name>
    <dbReference type="NCBI Taxonomy" id="391937"/>
    <lineage>
        <taxon>Bacteria</taxon>
        <taxon>Pseudomonadati</taxon>
        <taxon>Pseudomonadota</taxon>
        <taxon>Alphaproteobacteria</taxon>
        <taxon>Hyphomicrobiales</taxon>
        <taxon>Phyllobacteriaceae</taxon>
        <taxon>Nitratireductor</taxon>
    </lineage>
</organism>
<evidence type="ECO:0008006" key="3">
    <source>
        <dbReference type="Google" id="ProtNLM"/>
    </source>
</evidence>
<dbReference type="Gene3D" id="2.40.10.10">
    <property type="entry name" value="Trypsin-like serine proteases"/>
    <property type="match status" value="2"/>
</dbReference>
<name>K2M8B2_9HYPH</name>
<dbReference type="Proteomes" id="UP000006786">
    <property type="component" value="Unassembled WGS sequence"/>
</dbReference>
<evidence type="ECO:0000313" key="1">
    <source>
        <dbReference type="EMBL" id="EKF17160.1"/>
    </source>
</evidence>
<dbReference type="SUPFAM" id="SSF50494">
    <property type="entry name" value="Trypsin-like serine proteases"/>
    <property type="match status" value="1"/>
</dbReference>
<dbReference type="RefSeq" id="WP_008598888.1">
    <property type="nucleotide sequence ID" value="NZ_AMRM01000028.1"/>
</dbReference>
<dbReference type="STRING" id="391937.NA2_19166"/>